<evidence type="ECO:0000313" key="6">
    <source>
        <dbReference type="EMBL" id="ORY18398.1"/>
    </source>
</evidence>
<dbReference type="Gene3D" id="3.40.50.720">
    <property type="entry name" value="NAD(P)-binding Rossmann-like Domain"/>
    <property type="match status" value="1"/>
</dbReference>
<dbReference type="Gene3D" id="3.90.180.10">
    <property type="entry name" value="Medium-chain alcohol dehydrogenases, catalytic domain"/>
    <property type="match status" value="1"/>
</dbReference>
<dbReference type="GO" id="GO:0016651">
    <property type="term" value="F:oxidoreductase activity, acting on NAD(P)H"/>
    <property type="evidence" value="ECO:0007669"/>
    <property type="project" value="InterPro"/>
</dbReference>
<dbReference type="STRING" id="1231657.A0A1Y2A7B8"/>
<dbReference type="SUPFAM" id="SSF50129">
    <property type="entry name" value="GroES-like"/>
    <property type="match status" value="1"/>
</dbReference>
<dbReference type="Proteomes" id="UP000193144">
    <property type="component" value="Unassembled WGS sequence"/>
</dbReference>
<evidence type="ECO:0000313" key="7">
    <source>
        <dbReference type="Proteomes" id="UP000193144"/>
    </source>
</evidence>
<dbReference type="Pfam" id="PF08240">
    <property type="entry name" value="ADH_N"/>
    <property type="match status" value="1"/>
</dbReference>
<keyword evidence="4" id="KW-0560">Oxidoreductase</keyword>
<name>A0A1Y2A7B8_9PLEO</name>
<dbReference type="InterPro" id="IPR047122">
    <property type="entry name" value="Trans-enoyl_RdTase-like"/>
</dbReference>
<organism evidence="6 7">
    <name type="scientific">Clohesyomyces aquaticus</name>
    <dbReference type="NCBI Taxonomy" id="1231657"/>
    <lineage>
        <taxon>Eukaryota</taxon>
        <taxon>Fungi</taxon>
        <taxon>Dikarya</taxon>
        <taxon>Ascomycota</taxon>
        <taxon>Pezizomycotina</taxon>
        <taxon>Dothideomycetes</taxon>
        <taxon>Pleosporomycetidae</taxon>
        <taxon>Pleosporales</taxon>
        <taxon>Lindgomycetaceae</taxon>
        <taxon>Clohesyomyces</taxon>
    </lineage>
</organism>
<evidence type="ECO:0000259" key="5">
    <source>
        <dbReference type="SMART" id="SM00829"/>
    </source>
</evidence>
<evidence type="ECO:0000256" key="2">
    <source>
        <dbReference type="ARBA" id="ARBA00011245"/>
    </source>
</evidence>
<evidence type="ECO:0000256" key="1">
    <source>
        <dbReference type="ARBA" id="ARBA00008072"/>
    </source>
</evidence>
<dbReference type="InterPro" id="IPR011032">
    <property type="entry name" value="GroES-like_sf"/>
</dbReference>
<dbReference type="PANTHER" id="PTHR45348">
    <property type="entry name" value="HYPOTHETICAL OXIDOREDUCTASE (EUROFUNG)"/>
    <property type="match status" value="1"/>
</dbReference>
<proteinExistence type="inferred from homology"/>
<dbReference type="EMBL" id="MCFA01000007">
    <property type="protein sequence ID" value="ORY18398.1"/>
    <property type="molecule type" value="Genomic_DNA"/>
</dbReference>
<feature type="domain" description="Enoyl reductase (ER)" evidence="5">
    <location>
        <begin position="28"/>
        <end position="375"/>
    </location>
</feature>
<accession>A0A1Y2A7B8</accession>
<dbReference type="InterPro" id="IPR036291">
    <property type="entry name" value="NAD(P)-bd_dom_sf"/>
</dbReference>
<dbReference type="AlphaFoldDB" id="A0A1Y2A7B8"/>
<keyword evidence="7" id="KW-1185">Reference proteome</keyword>
<reference evidence="6 7" key="1">
    <citation type="submission" date="2016-07" db="EMBL/GenBank/DDBJ databases">
        <title>Pervasive Adenine N6-methylation of Active Genes in Fungi.</title>
        <authorList>
            <consortium name="DOE Joint Genome Institute"/>
            <person name="Mondo S.J."/>
            <person name="Dannebaum R.O."/>
            <person name="Kuo R.C."/>
            <person name="Labutti K."/>
            <person name="Haridas S."/>
            <person name="Kuo A."/>
            <person name="Salamov A."/>
            <person name="Ahrendt S.R."/>
            <person name="Lipzen A."/>
            <person name="Sullivan W."/>
            <person name="Andreopoulos W.B."/>
            <person name="Clum A."/>
            <person name="Lindquist E."/>
            <person name="Daum C."/>
            <person name="Ramamoorthy G.K."/>
            <person name="Gryganskyi A."/>
            <person name="Culley D."/>
            <person name="Magnuson J.K."/>
            <person name="James T.Y."/>
            <person name="O'Malley M.A."/>
            <person name="Stajich J.E."/>
            <person name="Spatafora J.W."/>
            <person name="Visel A."/>
            <person name="Grigoriev I.V."/>
        </authorList>
    </citation>
    <scope>NUCLEOTIDE SEQUENCE [LARGE SCALE GENOMIC DNA]</scope>
    <source>
        <strain evidence="6 7">CBS 115471</strain>
    </source>
</reference>
<dbReference type="PANTHER" id="PTHR45348:SF6">
    <property type="entry name" value="TRANS-ENOYL REDUCTASE APDC"/>
    <property type="match status" value="1"/>
</dbReference>
<comment type="caution">
    <text evidence="6">The sequence shown here is derived from an EMBL/GenBank/DDBJ whole genome shotgun (WGS) entry which is preliminary data.</text>
</comment>
<dbReference type="InterPro" id="IPR013149">
    <property type="entry name" value="ADH-like_C"/>
</dbReference>
<protein>
    <submittedName>
        <fullName evidence="6">Chaperonin 10-like protein</fullName>
    </submittedName>
</protein>
<evidence type="ECO:0000256" key="4">
    <source>
        <dbReference type="ARBA" id="ARBA00023002"/>
    </source>
</evidence>
<evidence type="ECO:0000256" key="3">
    <source>
        <dbReference type="ARBA" id="ARBA00022857"/>
    </source>
</evidence>
<dbReference type="InterPro" id="IPR013154">
    <property type="entry name" value="ADH-like_N"/>
</dbReference>
<dbReference type="InterPro" id="IPR020843">
    <property type="entry name" value="ER"/>
</dbReference>
<sequence>MPSFISPSPAPASTPSLPKKQTAVIVAGPGALTVSQSAPVPSLLPNGALIHTAAVALNPVDAKMLDYSPTPDCIAGYDFSGTVIALGHEALAAGKLRIGDRVAGMVRGLNKENPSSGAFATYVAASADLLFRVPEGMGMSDAATLGMGVSTAVLGLFVELEVPVSWEALGSAIDGDNQGKGAFVLVAGGSTATGTRAIQLLKLAGLRPIATCSPANFALAKRFGAEATFDYNSPSTAVAIREYTANELAYALDCISTAETTQLCCDAMGRAGGRYCALEPFRTSVTAKRSLTITPSWILALTIFGERVDMDGEYARDAMPKHRKVGVKAFEAVQKLLDRGMLDTHPARVVKGGWEDVIKGVEEIRGQGVSGYKLVYSLVL</sequence>
<comment type="similarity">
    <text evidence="1">Belongs to the zinc-containing alcohol dehydrogenase family.</text>
</comment>
<dbReference type="SMART" id="SM00829">
    <property type="entry name" value="PKS_ER"/>
    <property type="match status" value="1"/>
</dbReference>
<keyword evidence="3" id="KW-0521">NADP</keyword>
<dbReference type="Pfam" id="PF00107">
    <property type="entry name" value="ADH_zinc_N"/>
    <property type="match status" value="1"/>
</dbReference>
<dbReference type="SUPFAM" id="SSF51735">
    <property type="entry name" value="NAD(P)-binding Rossmann-fold domains"/>
    <property type="match status" value="1"/>
</dbReference>
<dbReference type="OrthoDB" id="48317at2759"/>
<comment type="subunit">
    <text evidence="2">Monomer.</text>
</comment>
<gene>
    <name evidence="6" type="ORF">BCR34DRAFT_473549</name>
</gene>
<dbReference type="CDD" id="cd08249">
    <property type="entry name" value="enoyl_reductase_like"/>
    <property type="match status" value="1"/>
</dbReference>